<proteinExistence type="predicted"/>
<accession>A0AAV3ZFY2</accession>
<name>A0AAV3ZFY2_9GAST</name>
<protein>
    <submittedName>
        <fullName evidence="1">Transposable element tc1 transposase</fullName>
    </submittedName>
</protein>
<gene>
    <name evidence="1" type="ORF">PoB_001977900</name>
</gene>
<dbReference type="AlphaFoldDB" id="A0AAV3ZFY2"/>
<comment type="caution">
    <text evidence="1">The sequence shown here is derived from an EMBL/GenBank/DDBJ whole genome shotgun (WGS) entry which is preliminary data.</text>
</comment>
<reference evidence="1 2" key="1">
    <citation type="journal article" date="2021" name="Elife">
        <title>Chloroplast acquisition without the gene transfer in kleptoplastic sea slugs, Plakobranchus ocellatus.</title>
        <authorList>
            <person name="Maeda T."/>
            <person name="Takahashi S."/>
            <person name="Yoshida T."/>
            <person name="Shimamura S."/>
            <person name="Takaki Y."/>
            <person name="Nagai Y."/>
            <person name="Toyoda A."/>
            <person name="Suzuki Y."/>
            <person name="Arimoto A."/>
            <person name="Ishii H."/>
            <person name="Satoh N."/>
            <person name="Nishiyama T."/>
            <person name="Hasebe M."/>
            <person name="Maruyama T."/>
            <person name="Minagawa J."/>
            <person name="Obokata J."/>
            <person name="Shigenobu S."/>
        </authorList>
    </citation>
    <scope>NUCLEOTIDE SEQUENCE [LARGE SCALE GENOMIC DNA]</scope>
</reference>
<dbReference type="Proteomes" id="UP000735302">
    <property type="component" value="Unassembled WGS sequence"/>
</dbReference>
<evidence type="ECO:0000313" key="1">
    <source>
        <dbReference type="EMBL" id="GFN93273.1"/>
    </source>
</evidence>
<sequence length="117" mass="14031">MATHLPRSGRSRIITLAEDLLMPMQHLCNRFLAVQTTAENFQGPRNISRDSVPRRLREVGLHPHRPAIRSRLTQMHRRNKLQWAMRNRRWTNILWSNESFFFVVERRAGRLRVYQLC</sequence>
<evidence type="ECO:0000313" key="2">
    <source>
        <dbReference type="Proteomes" id="UP000735302"/>
    </source>
</evidence>
<organism evidence="1 2">
    <name type="scientific">Plakobranchus ocellatus</name>
    <dbReference type="NCBI Taxonomy" id="259542"/>
    <lineage>
        <taxon>Eukaryota</taxon>
        <taxon>Metazoa</taxon>
        <taxon>Spiralia</taxon>
        <taxon>Lophotrochozoa</taxon>
        <taxon>Mollusca</taxon>
        <taxon>Gastropoda</taxon>
        <taxon>Heterobranchia</taxon>
        <taxon>Euthyneura</taxon>
        <taxon>Panpulmonata</taxon>
        <taxon>Sacoglossa</taxon>
        <taxon>Placobranchoidea</taxon>
        <taxon>Plakobranchidae</taxon>
        <taxon>Plakobranchus</taxon>
    </lineage>
</organism>
<dbReference type="EMBL" id="BLXT01002328">
    <property type="protein sequence ID" value="GFN93273.1"/>
    <property type="molecule type" value="Genomic_DNA"/>
</dbReference>
<keyword evidence="2" id="KW-1185">Reference proteome</keyword>